<gene>
    <name evidence="1" type="ORF">HPLM_LOCUS19509</name>
</gene>
<keyword evidence="2" id="KW-1185">Reference proteome</keyword>
<reference evidence="1 2" key="2">
    <citation type="submission" date="2018-11" db="EMBL/GenBank/DDBJ databases">
        <authorList>
            <consortium name="Pathogen Informatics"/>
        </authorList>
    </citation>
    <scope>NUCLEOTIDE SEQUENCE [LARGE SCALE GENOMIC DNA]</scope>
    <source>
        <strain evidence="1 2">MHpl1</strain>
    </source>
</reference>
<dbReference type="AlphaFoldDB" id="A0A0N4X575"/>
<evidence type="ECO:0000313" key="3">
    <source>
        <dbReference type="WBParaSite" id="HPLM_0001951701-mRNA-1"/>
    </source>
</evidence>
<organism evidence="3">
    <name type="scientific">Haemonchus placei</name>
    <name type="common">Barber's pole worm</name>
    <dbReference type="NCBI Taxonomy" id="6290"/>
    <lineage>
        <taxon>Eukaryota</taxon>
        <taxon>Metazoa</taxon>
        <taxon>Ecdysozoa</taxon>
        <taxon>Nematoda</taxon>
        <taxon>Chromadorea</taxon>
        <taxon>Rhabditida</taxon>
        <taxon>Rhabditina</taxon>
        <taxon>Rhabditomorpha</taxon>
        <taxon>Strongyloidea</taxon>
        <taxon>Trichostrongylidae</taxon>
        <taxon>Haemonchus</taxon>
    </lineage>
</organism>
<sequence>MLPLSVFRLGLVTTSEVSSTATADLGPVILIIRR</sequence>
<evidence type="ECO:0000313" key="1">
    <source>
        <dbReference type="EMBL" id="VDO77674.1"/>
    </source>
</evidence>
<dbReference type="WBParaSite" id="HPLM_0001951701-mRNA-1">
    <property type="protein sequence ID" value="HPLM_0001951701-mRNA-1"/>
    <property type="gene ID" value="HPLM_0001951701"/>
</dbReference>
<protein>
    <submittedName>
        <fullName evidence="1 3">Uncharacterized protein</fullName>
    </submittedName>
</protein>
<reference evidence="3" key="1">
    <citation type="submission" date="2017-02" db="UniProtKB">
        <authorList>
            <consortium name="WormBaseParasite"/>
        </authorList>
    </citation>
    <scope>IDENTIFICATION</scope>
</reference>
<dbReference type="EMBL" id="UZAF01021378">
    <property type="protein sequence ID" value="VDO77674.1"/>
    <property type="molecule type" value="Genomic_DNA"/>
</dbReference>
<accession>A0A0N4X575</accession>
<proteinExistence type="predicted"/>
<evidence type="ECO:0000313" key="2">
    <source>
        <dbReference type="Proteomes" id="UP000268014"/>
    </source>
</evidence>
<name>A0A0N4X575_HAEPC</name>
<dbReference type="Proteomes" id="UP000268014">
    <property type="component" value="Unassembled WGS sequence"/>
</dbReference>